<dbReference type="AlphaFoldDB" id="A0A9P4V026"/>
<dbReference type="PANTHER" id="PTHR46720">
    <property type="entry name" value="HYDROXYLASE, PUTATIVE (AFU_ORTHOLOGUE AFUA_3G01460)-RELATED"/>
    <property type="match status" value="1"/>
</dbReference>
<comment type="caution">
    <text evidence="5">The sequence shown here is derived from an EMBL/GenBank/DDBJ whole genome shotgun (WGS) entry which is preliminary data.</text>
</comment>
<dbReference type="OrthoDB" id="417877at2759"/>
<dbReference type="Proteomes" id="UP000799444">
    <property type="component" value="Unassembled WGS sequence"/>
</dbReference>
<protein>
    <submittedName>
        <fullName evidence="5">FAD/NAD(P)-binding domain-containing protein</fullName>
    </submittedName>
</protein>
<dbReference type="InterPro" id="IPR036188">
    <property type="entry name" value="FAD/NAD-bd_sf"/>
</dbReference>
<proteinExistence type="predicted"/>
<organism evidence="5 6">
    <name type="scientific">Polyplosphaeria fusca</name>
    <dbReference type="NCBI Taxonomy" id="682080"/>
    <lineage>
        <taxon>Eukaryota</taxon>
        <taxon>Fungi</taxon>
        <taxon>Dikarya</taxon>
        <taxon>Ascomycota</taxon>
        <taxon>Pezizomycotina</taxon>
        <taxon>Dothideomycetes</taxon>
        <taxon>Pleosporomycetidae</taxon>
        <taxon>Pleosporales</taxon>
        <taxon>Tetraplosphaeriaceae</taxon>
        <taxon>Polyplosphaeria</taxon>
    </lineage>
</organism>
<dbReference type="EMBL" id="ML996190">
    <property type="protein sequence ID" value="KAF2731731.1"/>
    <property type="molecule type" value="Genomic_DNA"/>
</dbReference>
<dbReference type="PRINTS" id="PR00420">
    <property type="entry name" value="RNGMNOXGNASE"/>
</dbReference>
<evidence type="ECO:0000313" key="5">
    <source>
        <dbReference type="EMBL" id="KAF2731731.1"/>
    </source>
</evidence>
<dbReference type="Pfam" id="PF13450">
    <property type="entry name" value="NAD_binding_8"/>
    <property type="match status" value="1"/>
</dbReference>
<evidence type="ECO:0000259" key="4">
    <source>
        <dbReference type="Pfam" id="PF01494"/>
    </source>
</evidence>
<dbReference type="GO" id="GO:0044550">
    <property type="term" value="P:secondary metabolite biosynthetic process"/>
    <property type="evidence" value="ECO:0007669"/>
    <property type="project" value="UniProtKB-ARBA"/>
</dbReference>
<dbReference type="GO" id="GO:0071949">
    <property type="term" value="F:FAD binding"/>
    <property type="evidence" value="ECO:0007669"/>
    <property type="project" value="InterPro"/>
</dbReference>
<dbReference type="Gene3D" id="3.50.50.60">
    <property type="entry name" value="FAD/NAD(P)-binding domain"/>
    <property type="match status" value="1"/>
</dbReference>
<dbReference type="SUPFAM" id="SSF54373">
    <property type="entry name" value="FAD-linked reductases, C-terminal domain"/>
    <property type="match status" value="1"/>
</dbReference>
<evidence type="ECO:0000256" key="3">
    <source>
        <dbReference type="ARBA" id="ARBA00023002"/>
    </source>
</evidence>
<sequence length="436" mass="47575">MSASGPSKPLDLAIVGGGISGLTFAIGLLENGIRPTIYEAAAHFGEIGAGVAFGPNACRAIAKISPKVAAAFDKCKTANTFESKGNTWFDVRIGDERRADKDGYVKPGVKVGDLLYEILFSSNDNRGGVHRARFLDELVKIVPDGVAKFGKKLADISDATDGSGDVVLHFMDGSIAQHTAVVGCDGIKARTREIVLGKDDPAATPVFSGKYAYRGLIPMDEAIKLVGEEEAQNSQFYFGYHGHLLTFPIEKGKTMNVVAFSSAKEWKNPNWVVSTSKEEMQADFAGWGPKVTSIVGAMQKPDIWALFYHLPASTFYKDRICLLGDAAHATTPHQGAGAGMCVEDSLVLSSILKDAKTVDDIKKAFVAFDQVRRPRTLKNVVTSGEAGQLYEFELEGDDLDQIEKNQRERMKWIWDIDLDEQIEQARKIYQGDRAKM</sequence>
<accession>A0A9P4V026</accession>
<feature type="domain" description="FAD-binding" evidence="4">
    <location>
        <begin position="310"/>
        <end position="353"/>
    </location>
</feature>
<keyword evidence="6" id="KW-1185">Reference proteome</keyword>
<evidence type="ECO:0000313" key="6">
    <source>
        <dbReference type="Proteomes" id="UP000799444"/>
    </source>
</evidence>
<reference evidence="5" key="1">
    <citation type="journal article" date="2020" name="Stud. Mycol.">
        <title>101 Dothideomycetes genomes: a test case for predicting lifestyles and emergence of pathogens.</title>
        <authorList>
            <person name="Haridas S."/>
            <person name="Albert R."/>
            <person name="Binder M."/>
            <person name="Bloem J."/>
            <person name="Labutti K."/>
            <person name="Salamov A."/>
            <person name="Andreopoulos B."/>
            <person name="Baker S."/>
            <person name="Barry K."/>
            <person name="Bills G."/>
            <person name="Bluhm B."/>
            <person name="Cannon C."/>
            <person name="Castanera R."/>
            <person name="Culley D."/>
            <person name="Daum C."/>
            <person name="Ezra D."/>
            <person name="Gonzalez J."/>
            <person name="Henrissat B."/>
            <person name="Kuo A."/>
            <person name="Liang C."/>
            <person name="Lipzen A."/>
            <person name="Lutzoni F."/>
            <person name="Magnuson J."/>
            <person name="Mondo S."/>
            <person name="Nolan M."/>
            <person name="Ohm R."/>
            <person name="Pangilinan J."/>
            <person name="Park H.-J."/>
            <person name="Ramirez L."/>
            <person name="Alfaro M."/>
            <person name="Sun H."/>
            <person name="Tritt A."/>
            <person name="Yoshinaga Y."/>
            <person name="Zwiers L.-H."/>
            <person name="Turgeon B."/>
            <person name="Goodwin S."/>
            <person name="Spatafora J."/>
            <person name="Crous P."/>
            <person name="Grigoriev I."/>
        </authorList>
    </citation>
    <scope>NUCLEOTIDE SEQUENCE</scope>
    <source>
        <strain evidence="5">CBS 125425</strain>
    </source>
</reference>
<name>A0A9P4V026_9PLEO</name>
<gene>
    <name evidence="5" type="ORF">EJ04DRAFT_363418</name>
</gene>
<dbReference type="InterPro" id="IPR002938">
    <property type="entry name" value="FAD-bd"/>
</dbReference>
<dbReference type="PANTHER" id="PTHR46720:SF3">
    <property type="entry name" value="FAD-BINDING DOMAIN-CONTAINING PROTEIN-RELATED"/>
    <property type="match status" value="1"/>
</dbReference>
<keyword evidence="2" id="KW-0274">FAD</keyword>
<keyword evidence="3" id="KW-0560">Oxidoreductase</keyword>
<dbReference type="SUPFAM" id="SSF51905">
    <property type="entry name" value="FAD/NAD(P)-binding domain"/>
    <property type="match status" value="1"/>
</dbReference>
<evidence type="ECO:0000256" key="1">
    <source>
        <dbReference type="ARBA" id="ARBA00022630"/>
    </source>
</evidence>
<dbReference type="Pfam" id="PF01494">
    <property type="entry name" value="FAD_binding_3"/>
    <property type="match status" value="1"/>
</dbReference>
<keyword evidence="1" id="KW-0285">Flavoprotein</keyword>
<evidence type="ECO:0000256" key="2">
    <source>
        <dbReference type="ARBA" id="ARBA00022827"/>
    </source>
</evidence>
<dbReference type="GO" id="GO:0016491">
    <property type="term" value="F:oxidoreductase activity"/>
    <property type="evidence" value="ECO:0007669"/>
    <property type="project" value="UniProtKB-KW"/>
</dbReference>
<dbReference type="InterPro" id="IPR051104">
    <property type="entry name" value="FAD_monoxygenase"/>
</dbReference>
<dbReference type="FunFam" id="3.50.50.60:FF:000153">
    <property type="entry name" value="Salicylate hydroxylase, putative"/>
    <property type="match status" value="1"/>
</dbReference>